<dbReference type="GO" id="GO:1900025">
    <property type="term" value="P:negative regulation of substrate adhesion-dependent cell spreading"/>
    <property type="evidence" value="ECO:0007669"/>
    <property type="project" value="InterPro"/>
</dbReference>
<feature type="compositionally biased region" description="Basic and acidic residues" evidence="1">
    <location>
        <begin position="94"/>
        <end position="107"/>
    </location>
</feature>
<dbReference type="PANTHER" id="PTHR34529:SF1">
    <property type="entry name" value="AP-1 COMPLEX-ASSOCIATED REGULATORY PROTEIN"/>
    <property type="match status" value="1"/>
</dbReference>
<gene>
    <name evidence="2" type="ORF">CUNI_LOCUS12871</name>
</gene>
<dbReference type="GO" id="GO:2000146">
    <property type="term" value="P:negative regulation of cell motility"/>
    <property type="evidence" value="ECO:0007669"/>
    <property type="project" value="InterPro"/>
</dbReference>
<dbReference type="PANTHER" id="PTHR34529">
    <property type="entry name" value="AP-1 COMPLEX-ASSOCIATED REGULATORY PROTEIN"/>
    <property type="match status" value="1"/>
</dbReference>
<accession>A0A8S3ZD52</accession>
<organism evidence="2 3">
    <name type="scientific">Candidula unifasciata</name>
    <dbReference type="NCBI Taxonomy" id="100452"/>
    <lineage>
        <taxon>Eukaryota</taxon>
        <taxon>Metazoa</taxon>
        <taxon>Spiralia</taxon>
        <taxon>Lophotrochozoa</taxon>
        <taxon>Mollusca</taxon>
        <taxon>Gastropoda</taxon>
        <taxon>Heterobranchia</taxon>
        <taxon>Euthyneura</taxon>
        <taxon>Panpulmonata</taxon>
        <taxon>Eupulmonata</taxon>
        <taxon>Stylommatophora</taxon>
        <taxon>Helicina</taxon>
        <taxon>Helicoidea</taxon>
        <taxon>Geomitridae</taxon>
        <taxon>Candidula</taxon>
    </lineage>
</organism>
<name>A0A8S3ZD52_9EUPU</name>
<evidence type="ECO:0000256" key="1">
    <source>
        <dbReference type="SAM" id="MobiDB-lite"/>
    </source>
</evidence>
<dbReference type="Pfam" id="PF15745">
    <property type="entry name" value="AP1AR"/>
    <property type="match status" value="1"/>
</dbReference>
<feature type="region of interest" description="Disordered" evidence="1">
    <location>
        <begin position="81"/>
        <end position="107"/>
    </location>
</feature>
<keyword evidence="3" id="KW-1185">Reference proteome</keyword>
<evidence type="ECO:0000313" key="3">
    <source>
        <dbReference type="Proteomes" id="UP000678393"/>
    </source>
</evidence>
<feature type="compositionally biased region" description="Polar residues" evidence="1">
    <location>
        <begin position="36"/>
        <end position="48"/>
    </location>
</feature>
<sequence length="107" mass="12054">LAQEEKEIEREEAAFYEAKREAARIARLNKDKENASRNNSKAWSNTDDMTGDEDDFENFLATVKARSLATRSQANTAPCAYLQPSANGKKKNIHISDRKNTTDSEES</sequence>
<feature type="region of interest" description="Disordered" evidence="1">
    <location>
        <begin position="30"/>
        <end position="51"/>
    </location>
</feature>
<feature type="non-terminal residue" evidence="2">
    <location>
        <position position="107"/>
    </location>
</feature>
<dbReference type="GO" id="GO:0035650">
    <property type="term" value="F:AP-1 adaptor complex binding"/>
    <property type="evidence" value="ECO:0007669"/>
    <property type="project" value="InterPro"/>
</dbReference>
<dbReference type="EMBL" id="CAJHNH020002643">
    <property type="protein sequence ID" value="CAG5127313.1"/>
    <property type="molecule type" value="Genomic_DNA"/>
</dbReference>
<dbReference type="InterPro" id="IPR031483">
    <property type="entry name" value="AP1AR"/>
</dbReference>
<dbReference type="GO" id="GO:0005829">
    <property type="term" value="C:cytosol"/>
    <property type="evidence" value="ECO:0007669"/>
    <property type="project" value="GOC"/>
</dbReference>
<dbReference type="GO" id="GO:0034315">
    <property type="term" value="P:regulation of Arp2/3 complex-mediated actin nucleation"/>
    <property type="evidence" value="ECO:0007669"/>
    <property type="project" value="InterPro"/>
</dbReference>
<feature type="non-terminal residue" evidence="2">
    <location>
        <position position="1"/>
    </location>
</feature>
<reference evidence="2" key="1">
    <citation type="submission" date="2021-04" db="EMBL/GenBank/DDBJ databases">
        <authorList>
            <consortium name="Molecular Ecology Group"/>
        </authorList>
    </citation>
    <scope>NUCLEOTIDE SEQUENCE</scope>
</reference>
<evidence type="ECO:0000313" key="2">
    <source>
        <dbReference type="EMBL" id="CAG5127313.1"/>
    </source>
</evidence>
<protein>
    <submittedName>
        <fullName evidence="2">Uncharacterized protein</fullName>
    </submittedName>
</protein>
<dbReference type="AlphaFoldDB" id="A0A8S3ZD52"/>
<dbReference type="GO" id="GO:0048203">
    <property type="term" value="P:vesicle targeting, trans-Golgi to endosome"/>
    <property type="evidence" value="ECO:0007669"/>
    <property type="project" value="InterPro"/>
</dbReference>
<dbReference type="Proteomes" id="UP000678393">
    <property type="component" value="Unassembled WGS sequence"/>
</dbReference>
<comment type="caution">
    <text evidence="2">The sequence shown here is derived from an EMBL/GenBank/DDBJ whole genome shotgun (WGS) entry which is preliminary data.</text>
</comment>
<proteinExistence type="predicted"/>